<reference evidence="2" key="1">
    <citation type="journal article" date="2020" name="Stud. Mycol.">
        <title>101 Dothideomycetes genomes: a test case for predicting lifestyles and emergence of pathogens.</title>
        <authorList>
            <person name="Haridas S."/>
            <person name="Albert R."/>
            <person name="Binder M."/>
            <person name="Bloem J."/>
            <person name="Labutti K."/>
            <person name="Salamov A."/>
            <person name="Andreopoulos B."/>
            <person name="Baker S."/>
            <person name="Barry K."/>
            <person name="Bills G."/>
            <person name="Bluhm B."/>
            <person name="Cannon C."/>
            <person name="Castanera R."/>
            <person name="Culley D."/>
            <person name="Daum C."/>
            <person name="Ezra D."/>
            <person name="Gonzalez J."/>
            <person name="Henrissat B."/>
            <person name="Kuo A."/>
            <person name="Liang C."/>
            <person name="Lipzen A."/>
            <person name="Lutzoni F."/>
            <person name="Magnuson J."/>
            <person name="Mondo S."/>
            <person name="Nolan M."/>
            <person name="Ohm R."/>
            <person name="Pangilinan J."/>
            <person name="Park H.-J."/>
            <person name="Ramirez L."/>
            <person name="Alfaro M."/>
            <person name="Sun H."/>
            <person name="Tritt A."/>
            <person name="Yoshinaga Y."/>
            <person name="Zwiers L.-H."/>
            <person name="Turgeon B."/>
            <person name="Goodwin S."/>
            <person name="Spatafora J."/>
            <person name="Crous P."/>
            <person name="Grigoriev I."/>
        </authorList>
    </citation>
    <scope>NUCLEOTIDE SEQUENCE</scope>
    <source>
        <strain evidence="2">CBS 125425</strain>
    </source>
</reference>
<feature type="compositionally biased region" description="Basic and acidic residues" evidence="1">
    <location>
        <begin position="387"/>
        <end position="399"/>
    </location>
</feature>
<name>A0A9P4V733_9PLEO</name>
<accession>A0A9P4V733</accession>
<feature type="compositionally biased region" description="Low complexity" evidence="1">
    <location>
        <begin position="102"/>
        <end position="115"/>
    </location>
</feature>
<dbReference type="PANTHER" id="PTHR28155:SF1">
    <property type="entry name" value="DNA-DIRECTED RNA POLYMERASE I SUBUNIT RPA34.5-DOMAIN-CONTAINING PROTEIN"/>
    <property type="match status" value="1"/>
</dbReference>
<feature type="compositionally biased region" description="Polar residues" evidence="1">
    <location>
        <begin position="15"/>
        <end position="37"/>
    </location>
</feature>
<dbReference type="GO" id="GO:0006360">
    <property type="term" value="P:transcription by RNA polymerase I"/>
    <property type="evidence" value="ECO:0007669"/>
    <property type="project" value="InterPro"/>
</dbReference>
<comment type="caution">
    <text evidence="2">The sequence shown here is derived from an EMBL/GenBank/DDBJ whole genome shotgun (WGS) entry which is preliminary data.</text>
</comment>
<evidence type="ECO:0000256" key="1">
    <source>
        <dbReference type="SAM" id="MobiDB-lite"/>
    </source>
</evidence>
<organism evidence="2 3">
    <name type="scientific">Polyplosphaeria fusca</name>
    <dbReference type="NCBI Taxonomy" id="682080"/>
    <lineage>
        <taxon>Eukaryota</taxon>
        <taxon>Fungi</taxon>
        <taxon>Dikarya</taxon>
        <taxon>Ascomycota</taxon>
        <taxon>Pezizomycotina</taxon>
        <taxon>Dothideomycetes</taxon>
        <taxon>Pleosporomycetidae</taxon>
        <taxon>Pleosporales</taxon>
        <taxon>Tetraplosphaeriaceae</taxon>
        <taxon>Polyplosphaeria</taxon>
    </lineage>
</organism>
<dbReference type="PANTHER" id="PTHR28155">
    <property type="entry name" value="ACR243WP"/>
    <property type="match status" value="1"/>
</dbReference>
<dbReference type="OrthoDB" id="76224at2759"/>
<feature type="region of interest" description="Disordered" evidence="1">
    <location>
        <begin position="1"/>
        <end position="182"/>
    </location>
</feature>
<proteinExistence type="predicted"/>
<protein>
    <submittedName>
        <fullName evidence="2">Uncharacterized protein</fullName>
    </submittedName>
</protein>
<keyword evidence="3" id="KW-1185">Reference proteome</keyword>
<evidence type="ECO:0000313" key="2">
    <source>
        <dbReference type="EMBL" id="KAF2738030.1"/>
    </source>
</evidence>
<dbReference type="Proteomes" id="UP000799444">
    <property type="component" value="Unassembled WGS sequence"/>
</dbReference>
<dbReference type="AlphaFoldDB" id="A0A9P4V733"/>
<sequence length="412" mass="44492">MKKVKRTPVPLPGTAQKTTKLSSRPAPKSTQLSTEFVESSEDSSTEAATRSSGVAKPPQEKTRVNIGIHAPNGVIKKTPKQTHVPLPQPTNKSSNDQREVSSSESIESNRDSASSAGKHAQRKQNTTSGEESSESDSSSDTSTESSDDESCSPATQTIGTIQSRPVEPRIVEPRPPQPYAPPHGFAAMPLPLYASSSNSNIFENLSGKQVWHITAPSGVPLSQIRQLALDKALEGEPVTKHDGMEYGFSAQGIEGGKRDILIPHHRGFKPAGVQVSRTLHLQQIVSLPKLSSKQADPNTGSEAASSITRSTIRAPRPQVKGLRMRFLPSGFGAEEPGTIGMSDSDTEAPAPAGLGIPNGNGVLAKSKKRKHEHADGEEKSKHKKHKPPEERERRREERKEKKRHKDSAKTKS</sequence>
<dbReference type="Gene3D" id="6.20.250.70">
    <property type="match status" value="1"/>
</dbReference>
<dbReference type="EMBL" id="ML996112">
    <property type="protein sequence ID" value="KAF2738030.1"/>
    <property type="molecule type" value="Genomic_DNA"/>
</dbReference>
<feature type="compositionally biased region" description="Polar residues" evidence="1">
    <location>
        <begin position="290"/>
        <end position="311"/>
    </location>
</feature>
<feature type="region of interest" description="Disordered" evidence="1">
    <location>
        <begin position="290"/>
        <end position="412"/>
    </location>
</feature>
<feature type="compositionally biased region" description="Low complexity" evidence="1">
    <location>
        <begin position="126"/>
        <end position="144"/>
    </location>
</feature>
<dbReference type="InterPro" id="IPR053263">
    <property type="entry name" value="Euk_RPA34_RNAP_subunit"/>
</dbReference>
<evidence type="ECO:0000313" key="3">
    <source>
        <dbReference type="Proteomes" id="UP000799444"/>
    </source>
</evidence>
<dbReference type="Pfam" id="PF08208">
    <property type="entry name" value="RNA_polI_A34"/>
    <property type="match status" value="1"/>
</dbReference>
<gene>
    <name evidence="2" type="ORF">EJ04DRAFT_574259</name>
</gene>
<feature type="compositionally biased region" description="Polar residues" evidence="1">
    <location>
        <begin position="152"/>
        <end position="163"/>
    </location>
</feature>
<dbReference type="InterPro" id="IPR013240">
    <property type="entry name" value="DNA-dir_RNA_pol1_su_RPA34"/>
</dbReference>